<dbReference type="Proteomes" id="UP001420932">
    <property type="component" value="Unassembled WGS sequence"/>
</dbReference>
<sequence length="49" mass="5732">MVLPSSLDSSYDASRDLHVLPFSFLAVLVLCWRSFKTRPFSWRVQLMMP</sequence>
<reference evidence="2 3" key="1">
    <citation type="submission" date="2024-01" db="EMBL/GenBank/DDBJ databases">
        <title>Genome assemblies of Stephania.</title>
        <authorList>
            <person name="Yang L."/>
        </authorList>
    </citation>
    <scope>NUCLEOTIDE SEQUENCE [LARGE SCALE GENOMIC DNA]</scope>
    <source>
        <strain evidence="2">YNDBR</strain>
        <tissue evidence="2">Leaf</tissue>
    </source>
</reference>
<protein>
    <submittedName>
        <fullName evidence="2">Uncharacterized protein</fullName>
    </submittedName>
</protein>
<feature type="transmembrane region" description="Helical" evidence="1">
    <location>
        <begin position="17"/>
        <end position="35"/>
    </location>
</feature>
<keyword evidence="1" id="KW-0472">Membrane</keyword>
<name>A0AAP0P460_9MAGN</name>
<organism evidence="2 3">
    <name type="scientific">Stephania yunnanensis</name>
    <dbReference type="NCBI Taxonomy" id="152371"/>
    <lineage>
        <taxon>Eukaryota</taxon>
        <taxon>Viridiplantae</taxon>
        <taxon>Streptophyta</taxon>
        <taxon>Embryophyta</taxon>
        <taxon>Tracheophyta</taxon>
        <taxon>Spermatophyta</taxon>
        <taxon>Magnoliopsida</taxon>
        <taxon>Ranunculales</taxon>
        <taxon>Menispermaceae</taxon>
        <taxon>Menispermoideae</taxon>
        <taxon>Cissampelideae</taxon>
        <taxon>Stephania</taxon>
    </lineage>
</organism>
<proteinExistence type="predicted"/>
<dbReference type="EMBL" id="JBBNAF010000007">
    <property type="protein sequence ID" value="KAK9127855.1"/>
    <property type="molecule type" value="Genomic_DNA"/>
</dbReference>
<accession>A0AAP0P460</accession>
<keyword evidence="3" id="KW-1185">Reference proteome</keyword>
<evidence type="ECO:0000313" key="3">
    <source>
        <dbReference type="Proteomes" id="UP001420932"/>
    </source>
</evidence>
<keyword evidence="1" id="KW-1133">Transmembrane helix</keyword>
<gene>
    <name evidence="2" type="ORF">Syun_016652</name>
</gene>
<dbReference type="AlphaFoldDB" id="A0AAP0P460"/>
<evidence type="ECO:0000256" key="1">
    <source>
        <dbReference type="SAM" id="Phobius"/>
    </source>
</evidence>
<keyword evidence="1" id="KW-0812">Transmembrane</keyword>
<comment type="caution">
    <text evidence="2">The sequence shown here is derived from an EMBL/GenBank/DDBJ whole genome shotgun (WGS) entry which is preliminary data.</text>
</comment>
<evidence type="ECO:0000313" key="2">
    <source>
        <dbReference type="EMBL" id="KAK9127855.1"/>
    </source>
</evidence>